<dbReference type="InterPro" id="IPR027266">
    <property type="entry name" value="TrmE/GcvT-like"/>
</dbReference>
<reference evidence="2 3" key="1">
    <citation type="journal article" date="2019" name="Int. J. Syst. Evol. Microbiol.">
        <title>The Global Catalogue of Microorganisms (GCM) 10K type strain sequencing project: providing services to taxonomists for standard genome sequencing and annotation.</title>
        <authorList>
            <consortium name="The Broad Institute Genomics Platform"/>
            <consortium name="The Broad Institute Genome Sequencing Center for Infectious Disease"/>
            <person name="Wu L."/>
            <person name="Ma J."/>
        </authorList>
    </citation>
    <scope>NUCLEOTIDE SEQUENCE [LARGE SCALE GENOMIC DNA]</scope>
    <source>
        <strain evidence="2 3">JCM 14902</strain>
    </source>
</reference>
<feature type="domain" description="GCVT N-terminal" evidence="1">
    <location>
        <begin position="35"/>
        <end position="255"/>
    </location>
</feature>
<name>A0ABN2RR25_9MICO</name>
<evidence type="ECO:0000259" key="1">
    <source>
        <dbReference type="Pfam" id="PF01571"/>
    </source>
</evidence>
<dbReference type="SUPFAM" id="SSF103025">
    <property type="entry name" value="Folate-binding domain"/>
    <property type="match status" value="1"/>
</dbReference>
<evidence type="ECO:0000313" key="3">
    <source>
        <dbReference type="Proteomes" id="UP001500326"/>
    </source>
</evidence>
<dbReference type="RefSeq" id="WP_344057647.1">
    <property type="nucleotide sequence ID" value="NZ_BAAAOH010000001.1"/>
</dbReference>
<dbReference type="Proteomes" id="UP001500326">
    <property type="component" value="Unassembled WGS sequence"/>
</dbReference>
<dbReference type="InterPro" id="IPR028896">
    <property type="entry name" value="GcvT/YgfZ/DmdA"/>
</dbReference>
<dbReference type="Gene3D" id="3.30.1360.120">
    <property type="entry name" value="Probable tRNA modification gtpase trme, domain 1"/>
    <property type="match status" value="1"/>
</dbReference>
<keyword evidence="3" id="KW-1185">Reference proteome</keyword>
<dbReference type="EMBL" id="BAAAOH010000001">
    <property type="protein sequence ID" value="GAA1973415.1"/>
    <property type="molecule type" value="Genomic_DNA"/>
</dbReference>
<dbReference type="InterPro" id="IPR006222">
    <property type="entry name" value="GCVT_N"/>
</dbReference>
<gene>
    <name evidence="2" type="ORF">GCM10009777_01910</name>
</gene>
<organism evidence="2 3">
    <name type="scientific">Microbacterium pumilum</name>
    <dbReference type="NCBI Taxonomy" id="344165"/>
    <lineage>
        <taxon>Bacteria</taxon>
        <taxon>Bacillati</taxon>
        <taxon>Actinomycetota</taxon>
        <taxon>Actinomycetes</taxon>
        <taxon>Micrococcales</taxon>
        <taxon>Microbacteriaceae</taxon>
        <taxon>Microbacterium</taxon>
    </lineage>
</organism>
<evidence type="ECO:0000313" key="2">
    <source>
        <dbReference type="EMBL" id="GAA1973415.1"/>
    </source>
</evidence>
<dbReference type="PANTHER" id="PTHR43757">
    <property type="entry name" value="AMINOMETHYLTRANSFERASE"/>
    <property type="match status" value="1"/>
</dbReference>
<accession>A0ABN2RR25</accession>
<proteinExistence type="predicted"/>
<dbReference type="Pfam" id="PF01571">
    <property type="entry name" value="GCV_T"/>
    <property type="match status" value="1"/>
</dbReference>
<dbReference type="PANTHER" id="PTHR43757:SF2">
    <property type="entry name" value="AMINOMETHYLTRANSFERASE, MITOCHONDRIAL"/>
    <property type="match status" value="1"/>
</dbReference>
<sequence length="467" mass="52213">MAGNLQELIDEKGDVVEMLRNSQLGTYIYPVVPAEFSNWRREQKAWRDTAVLYDQTHHMVNFFVSGPDALRLLRETGINSFANFPVDTAKQFVPTASNGGVIGDGILFHLAEEEFVYVGRAPAANWLQFHAETGGYDVEFRYDDRSPSRPYGEAVHREYYRFQIQGPNAWSIIEKLNGGTLEPVRFFHMRELAVGGERVRTLRHGMAGAPGLELWGPYEQHGRIRDAILEAGAEFGIEPCGSRAYSSNTLESGWIPSPLPAIYSSEAERAYREWLPTTSYEAINALAGSFVSDRIDDYYLTPWELGYGSFVKFDHDFIGREALEQVDPEQQRRKVTLAWDDEDLAKILTSVIDREGPGYQFFDIPNANYGSSNYDAVIDADGTHVGLSLFTGVTANEKRGLSLATVDRDIPIGTEVRVVWGEPDGGSDKKTVEPHEQIAVRAIVSPVPYAEAARLEYHGGWRSTGSL</sequence>
<comment type="caution">
    <text evidence="2">The sequence shown here is derived from an EMBL/GenBank/DDBJ whole genome shotgun (WGS) entry which is preliminary data.</text>
</comment>
<protein>
    <submittedName>
        <fullName evidence="2">Aminomethyltransferase family protein</fullName>
    </submittedName>
</protein>